<feature type="compositionally biased region" description="Polar residues" evidence="1">
    <location>
        <begin position="167"/>
        <end position="184"/>
    </location>
</feature>
<feature type="chain" id="PRO_5004716210" evidence="3">
    <location>
        <begin position="24"/>
        <end position="210"/>
    </location>
</feature>
<feature type="region of interest" description="Disordered" evidence="1">
    <location>
        <begin position="165"/>
        <end position="184"/>
    </location>
</feature>
<feature type="compositionally biased region" description="Basic and acidic residues" evidence="1">
    <location>
        <begin position="143"/>
        <end position="152"/>
    </location>
</feature>
<feature type="region of interest" description="Disordered" evidence="1">
    <location>
        <begin position="133"/>
        <end position="152"/>
    </location>
</feature>
<feature type="signal peptide" evidence="3">
    <location>
        <begin position="1"/>
        <end position="23"/>
    </location>
</feature>
<dbReference type="AlphaFoldDB" id="V3Z1K6"/>
<dbReference type="HOGENOM" id="CLU_1311391_0_0_1"/>
<proteinExistence type="predicted"/>
<dbReference type="KEGG" id="lgi:LOTGIDRAFT_168868"/>
<feature type="transmembrane region" description="Helical" evidence="2">
    <location>
        <begin position="33"/>
        <end position="60"/>
    </location>
</feature>
<keyword evidence="2" id="KW-0812">Transmembrane</keyword>
<dbReference type="Proteomes" id="UP000030746">
    <property type="component" value="Unassembled WGS sequence"/>
</dbReference>
<evidence type="ECO:0000313" key="5">
    <source>
        <dbReference type="Proteomes" id="UP000030746"/>
    </source>
</evidence>
<dbReference type="EMBL" id="KB203534">
    <property type="protein sequence ID" value="ESO84413.1"/>
    <property type="molecule type" value="Genomic_DNA"/>
</dbReference>
<accession>V3Z1K6</accession>
<name>V3Z1K6_LOTGI</name>
<dbReference type="OrthoDB" id="10649014at2759"/>
<evidence type="ECO:0000256" key="3">
    <source>
        <dbReference type="SAM" id="SignalP"/>
    </source>
</evidence>
<gene>
    <name evidence="4" type="ORF">LOTGIDRAFT_168868</name>
</gene>
<evidence type="ECO:0000256" key="1">
    <source>
        <dbReference type="SAM" id="MobiDB-lite"/>
    </source>
</evidence>
<keyword evidence="2" id="KW-1133">Transmembrane helix</keyword>
<dbReference type="GeneID" id="20240988"/>
<evidence type="ECO:0000256" key="2">
    <source>
        <dbReference type="SAM" id="Phobius"/>
    </source>
</evidence>
<sequence length="210" mass="23971">MARRFSRNIECFIGLLLIDFAFGCEDNCTKSTESIALSAILCVAAVAAIICPLLCLCGPFKRLAIRWRKYFHDNLGWEYPERGQRQCQVEYGVSTGNDVPPEYVNIAFIDLPPSYDEVVKNSQYYKYGPACSSVPAPKRHHQRQDCQERRRTETCHQISRRLEFSQERNSNSSVQEPIDQANSMNQLSSITVQDASVIRNQESEQTIHNS</sequence>
<dbReference type="CTD" id="20240988"/>
<keyword evidence="2" id="KW-0472">Membrane</keyword>
<organism evidence="4 5">
    <name type="scientific">Lottia gigantea</name>
    <name type="common">Giant owl limpet</name>
    <dbReference type="NCBI Taxonomy" id="225164"/>
    <lineage>
        <taxon>Eukaryota</taxon>
        <taxon>Metazoa</taxon>
        <taxon>Spiralia</taxon>
        <taxon>Lophotrochozoa</taxon>
        <taxon>Mollusca</taxon>
        <taxon>Gastropoda</taxon>
        <taxon>Patellogastropoda</taxon>
        <taxon>Lottioidea</taxon>
        <taxon>Lottiidae</taxon>
        <taxon>Lottia</taxon>
    </lineage>
</organism>
<dbReference type="RefSeq" id="XP_009065015.1">
    <property type="nucleotide sequence ID" value="XM_009066767.1"/>
</dbReference>
<keyword evidence="3" id="KW-0732">Signal</keyword>
<evidence type="ECO:0000313" key="4">
    <source>
        <dbReference type="EMBL" id="ESO84413.1"/>
    </source>
</evidence>
<protein>
    <submittedName>
        <fullName evidence="4">Uncharacterized protein</fullName>
    </submittedName>
</protein>
<keyword evidence="5" id="KW-1185">Reference proteome</keyword>
<reference evidence="4 5" key="1">
    <citation type="journal article" date="2013" name="Nature">
        <title>Insights into bilaterian evolution from three spiralian genomes.</title>
        <authorList>
            <person name="Simakov O."/>
            <person name="Marletaz F."/>
            <person name="Cho S.J."/>
            <person name="Edsinger-Gonzales E."/>
            <person name="Havlak P."/>
            <person name="Hellsten U."/>
            <person name="Kuo D.H."/>
            <person name="Larsson T."/>
            <person name="Lv J."/>
            <person name="Arendt D."/>
            <person name="Savage R."/>
            <person name="Osoegawa K."/>
            <person name="de Jong P."/>
            <person name="Grimwood J."/>
            <person name="Chapman J.A."/>
            <person name="Shapiro H."/>
            <person name="Aerts A."/>
            <person name="Otillar R.P."/>
            <person name="Terry A.Y."/>
            <person name="Boore J.L."/>
            <person name="Grigoriev I.V."/>
            <person name="Lindberg D.R."/>
            <person name="Seaver E.C."/>
            <person name="Weisblat D.A."/>
            <person name="Putnam N.H."/>
            <person name="Rokhsar D.S."/>
        </authorList>
    </citation>
    <scope>NUCLEOTIDE SEQUENCE [LARGE SCALE GENOMIC DNA]</scope>
</reference>